<dbReference type="Proteomes" id="UP000035034">
    <property type="component" value="Unassembled WGS sequence"/>
</dbReference>
<evidence type="ECO:0000313" key="3">
    <source>
        <dbReference type="Proteomes" id="UP000035034"/>
    </source>
</evidence>
<comment type="caution">
    <text evidence="2">The sequence shown here is derived from an EMBL/GenBank/DDBJ whole genome shotgun (WGS) entry which is preliminary data.</text>
</comment>
<protein>
    <submittedName>
        <fullName evidence="2">Uncharacterized protein</fullName>
    </submittedName>
</protein>
<accession>H0QVY9</accession>
<sequence length="150" mass="16279">MLVVASATADSTANLHPFIALPVFLPLLAVWIAGSAAAWCWGARRLQLVSIAMIVLAATLMVVPSTRDFRTSISASAFDAAARECRETTSAHFVGVVWVISVRRDDAGCLFTTGGMIDAVGVAHFDSRPSDGFRFTYRHATGDLYWFHEE</sequence>
<name>H0QVY9_9ACTN</name>
<keyword evidence="3" id="KW-1185">Reference proteome</keyword>
<gene>
    <name evidence="2" type="ORF">GOEFS_018_00230</name>
</gene>
<organism evidence="2 3">
    <name type="scientific">Gordonia effusa NBRC 100432</name>
    <dbReference type="NCBI Taxonomy" id="1077974"/>
    <lineage>
        <taxon>Bacteria</taxon>
        <taxon>Bacillati</taxon>
        <taxon>Actinomycetota</taxon>
        <taxon>Actinomycetes</taxon>
        <taxon>Mycobacteriales</taxon>
        <taxon>Gordoniaceae</taxon>
        <taxon>Gordonia</taxon>
    </lineage>
</organism>
<proteinExistence type="predicted"/>
<evidence type="ECO:0000256" key="1">
    <source>
        <dbReference type="SAM" id="Phobius"/>
    </source>
</evidence>
<keyword evidence="1" id="KW-0812">Transmembrane</keyword>
<dbReference type="STRING" id="1077974.GOEFS_018_00230"/>
<feature type="transmembrane region" description="Helical" evidence="1">
    <location>
        <begin position="48"/>
        <end position="66"/>
    </location>
</feature>
<keyword evidence="1" id="KW-1133">Transmembrane helix</keyword>
<reference evidence="2 3" key="1">
    <citation type="submission" date="2011-12" db="EMBL/GenBank/DDBJ databases">
        <title>Whole genome shotgun sequence of Gordonia effusa NBRC 100432.</title>
        <authorList>
            <person name="Yoshida I."/>
            <person name="Takarada H."/>
            <person name="Hosoyama A."/>
            <person name="Tsuchikane K."/>
            <person name="Katsumata H."/>
            <person name="Yamazaki S."/>
            <person name="Fujita N."/>
        </authorList>
    </citation>
    <scope>NUCLEOTIDE SEQUENCE [LARGE SCALE GENOMIC DNA]</scope>
    <source>
        <strain evidence="2 3">NBRC 100432</strain>
    </source>
</reference>
<evidence type="ECO:0000313" key="2">
    <source>
        <dbReference type="EMBL" id="GAB16990.1"/>
    </source>
</evidence>
<feature type="transmembrane region" description="Helical" evidence="1">
    <location>
        <begin position="18"/>
        <end position="41"/>
    </location>
</feature>
<dbReference type="EMBL" id="BAEH01000018">
    <property type="protein sequence ID" value="GAB16990.1"/>
    <property type="molecule type" value="Genomic_DNA"/>
</dbReference>
<dbReference type="AlphaFoldDB" id="H0QVY9"/>
<keyword evidence="1" id="KW-0472">Membrane</keyword>